<protein>
    <submittedName>
        <fullName evidence="2">von Willebrand factor type A domain protein</fullName>
    </submittedName>
</protein>
<feature type="transmembrane region" description="Helical" evidence="1">
    <location>
        <begin position="43"/>
        <end position="61"/>
    </location>
</feature>
<dbReference type="InterPro" id="IPR036465">
    <property type="entry name" value="vWFA_dom_sf"/>
</dbReference>
<dbReference type="AlphaFoldDB" id="A0A1V3XHS3"/>
<sequence length="356" mass="38267">MTFQPIVSAGVLVVVAVALITIRMAALYRVLVRTGTGRYLRVVLRWGALTAAGLLLVLAAARPGLPQGDPHGRADTTPASGSSANANVFFVVDRSVDGRVEDYSDAKSRMSGIRSDILALIDQYPRARFEVISFSAKASLDWPLSDDVWSLKPFVKGLSTYTEVPQDAMFQVNVAAADDLLRTKLAEAGQQYHDSKNLVFYFGEGAGGSRAAQGDFDIPHATIAGGAVLGYGTAAGGPIPQAYVNGDRVYMWDKQTDRAAHSGLNEGALKAVAGQLGMPYFHRDNGPITPVVPAVDLTGFRSTDSPVIASATVERTELYWLFTGLAVVLTLGEIFLTLREFRRNRIPHRARPDAAT</sequence>
<gene>
    <name evidence="2" type="ORF">BZL30_1763</name>
</gene>
<comment type="caution">
    <text evidence="2">The sequence shown here is derived from an EMBL/GenBank/DDBJ whole genome shotgun (WGS) entry which is preliminary data.</text>
</comment>
<dbReference type="Gene3D" id="3.40.50.410">
    <property type="entry name" value="von Willebrand factor, type A domain"/>
    <property type="match status" value="1"/>
</dbReference>
<evidence type="ECO:0000313" key="2">
    <source>
        <dbReference type="EMBL" id="OOK78765.1"/>
    </source>
</evidence>
<dbReference type="EMBL" id="MVBM01000002">
    <property type="protein sequence ID" value="OOK78765.1"/>
    <property type="molecule type" value="Genomic_DNA"/>
</dbReference>
<dbReference type="SUPFAM" id="SSF53300">
    <property type="entry name" value="vWA-like"/>
    <property type="match status" value="1"/>
</dbReference>
<keyword evidence="1" id="KW-0812">Transmembrane</keyword>
<name>A0A1V3XHS3_MYCKA</name>
<feature type="transmembrane region" description="Helical" evidence="1">
    <location>
        <begin position="6"/>
        <end position="31"/>
    </location>
</feature>
<dbReference type="Proteomes" id="UP000189229">
    <property type="component" value="Unassembled WGS sequence"/>
</dbReference>
<evidence type="ECO:0000256" key="1">
    <source>
        <dbReference type="SAM" id="Phobius"/>
    </source>
</evidence>
<accession>A0A1V3XHS3</accession>
<proteinExistence type="predicted"/>
<reference evidence="2 3" key="1">
    <citation type="submission" date="2017-02" db="EMBL/GenBank/DDBJ databases">
        <title>Complete genome sequences of Mycobacterium kansasii strains isolated from rhesus macaques.</title>
        <authorList>
            <person name="Panda A."/>
            <person name="Nagaraj S."/>
            <person name="Zhao X."/>
            <person name="Tettelin H."/>
            <person name="Detolla L.J."/>
        </authorList>
    </citation>
    <scope>NUCLEOTIDE SEQUENCE [LARGE SCALE GENOMIC DNA]</scope>
    <source>
        <strain evidence="2 3">11-3813</strain>
    </source>
</reference>
<evidence type="ECO:0000313" key="3">
    <source>
        <dbReference type="Proteomes" id="UP000189229"/>
    </source>
</evidence>
<organism evidence="2 3">
    <name type="scientific">Mycobacterium kansasii</name>
    <dbReference type="NCBI Taxonomy" id="1768"/>
    <lineage>
        <taxon>Bacteria</taxon>
        <taxon>Bacillati</taxon>
        <taxon>Actinomycetota</taxon>
        <taxon>Actinomycetes</taxon>
        <taxon>Mycobacteriales</taxon>
        <taxon>Mycobacteriaceae</taxon>
        <taxon>Mycobacterium</taxon>
    </lineage>
</organism>
<feature type="transmembrane region" description="Helical" evidence="1">
    <location>
        <begin position="318"/>
        <end position="338"/>
    </location>
</feature>
<keyword evidence="1" id="KW-1133">Transmembrane helix</keyword>
<keyword evidence="1" id="KW-0472">Membrane</keyword>